<feature type="compositionally biased region" description="Basic and acidic residues" evidence="5">
    <location>
        <begin position="455"/>
        <end position="470"/>
    </location>
</feature>
<reference evidence="7" key="2">
    <citation type="submission" date="2022-10" db="EMBL/GenBank/DDBJ databases">
        <authorList>
            <consortium name="ENA_rothamsted_submissions"/>
            <consortium name="culmorum"/>
            <person name="King R."/>
        </authorList>
    </citation>
    <scope>NUCLEOTIDE SEQUENCE</scope>
</reference>
<dbReference type="SMART" id="SM00220">
    <property type="entry name" value="S_TKc"/>
    <property type="match status" value="1"/>
</dbReference>
<organism evidence="7 8">
    <name type="scientific">Phaedon cochleariae</name>
    <name type="common">Mustard beetle</name>
    <dbReference type="NCBI Taxonomy" id="80249"/>
    <lineage>
        <taxon>Eukaryota</taxon>
        <taxon>Metazoa</taxon>
        <taxon>Ecdysozoa</taxon>
        <taxon>Arthropoda</taxon>
        <taxon>Hexapoda</taxon>
        <taxon>Insecta</taxon>
        <taxon>Pterygota</taxon>
        <taxon>Neoptera</taxon>
        <taxon>Endopterygota</taxon>
        <taxon>Coleoptera</taxon>
        <taxon>Polyphaga</taxon>
        <taxon>Cucujiformia</taxon>
        <taxon>Chrysomeloidea</taxon>
        <taxon>Chrysomelidae</taxon>
        <taxon>Chrysomelinae</taxon>
        <taxon>Chrysomelini</taxon>
        <taxon>Phaedon</taxon>
    </lineage>
</organism>
<dbReference type="Gene3D" id="1.10.510.10">
    <property type="entry name" value="Transferase(Phosphotransferase) domain 1"/>
    <property type="match status" value="1"/>
</dbReference>
<name>A0A9N9WXI2_PHACE</name>
<evidence type="ECO:0000256" key="2">
    <source>
        <dbReference type="ARBA" id="ARBA00022741"/>
    </source>
</evidence>
<dbReference type="InterPro" id="IPR008271">
    <property type="entry name" value="Ser/Thr_kinase_AS"/>
</dbReference>
<keyword evidence="3 4" id="KW-0067">ATP-binding</keyword>
<evidence type="ECO:0000256" key="5">
    <source>
        <dbReference type="SAM" id="MobiDB-lite"/>
    </source>
</evidence>
<dbReference type="CDD" id="cd14015">
    <property type="entry name" value="STKc_VRK"/>
    <property type="match status" value="1"/>
</dbReference>
<dbReference type="AlphaFoldDB" id="A0A9N9WXI2"/>
<evidence type="ECO:0000313" key="7">
    <source>
        <dbReference type="EMBL" id="CAG9813464.1"/>
    </source>
</evidence>
<dbReference type="SUPFAM" id="SSF56112">
    <property type="entry name" value="Protein kinase-like (PK-like)"/>
    <property type="match status" value="1"/>
</dbReference>
<dbReference type="EMBL" id="OU896707">
    <property type="protein sequence ID" value="CAG9813464.1"/>
    <property type="molecule type" value="Genomic_DNA"/>
</dbReference>
<dbReference type="Proteomes" id="UP001153737">
    <property type="component" value="Chromosome 1"/>
</dbReference>
<dbReference type="Pfam" id="PF00069">
    <property type="entry name" value="Pkinase"/>
    <property type="match status" value="1"/>
</dbReference>
<evidence type="ECO:0000256" key="1">
    <source>
        <dbReference type="ARBA" id="ARBA00012513"/>
    </source>
</evidence>
<feature type="compositionally biased region" description="Basic and acidic residues" evidence="5">
    <location>
        <begin position="498"/>
        <end position="508"/>
    </location>
</feature>
<keyword evidence="2 4" id="KW-0547">Nucleotide-binding</keyword>
<dbReference type="InterPro" id="IPR017441">
    <property type="entry name" value="Protein_kinase_ATP_BS"/>
</dbReference>
<protein>
    <recommendedName>
        <fullName evidence="1">non-specific serine/threonine protein kinase</fullName>
        <ecNumber evidence="1">2.7.11.1</ecNumber>
    </recommendedName>
</protein>
<dbReference type="PROSITE" id="PS50011">
    <property type="entry name" value="PROTEIN_KINASE_DOM"/>
    <property type="match status" value="1"/>
</dbReference>
<sequence length="631" mass="71849">MAKTAPKRKAANGYKLAEPLPKGEILQDISKKQWKLGPSIGQGGFGEIYSAQEVGAGGSKYPYVVKIEPHANGPLFVEMHFYMRIAKYEDVESFKKERGLKTFGMPHYLGSGSHEYKEEKYRFIVMEKFGTDLWKIFLENNKIFPATTVFKVAVQILDVLEYIHKRGYIHGDIKGANILMGTTKETQNKQVYLVDYGLACKYNGDTVFKPDPKKAHNGTIEYLSRDAHQGVQSRRGDLEILAYNIIQWLGCTLPWEKHLKDPKVVQQSKEEYMTSVPKFMKACFEKKSPPGPVVDFLNYHSTLKHDSVPDYKNIRKIFLSGLEKGDALGKPLHFSPSKKTPMKRKMEGSSPLPKQKKGRKKIEEPSEDERETSDDEEMQVTPQTRKKVGKQTSPKRKREKKKLLDELSEDEKENIVDDEPIEETHLSNDEIADSPPKRGRGKVVKQSTQKRKAIIQKDAEEPPEDRHEEGSPIQDDVPDRESEEFPRTPTRRGRARINYKEDSEDEKKSRKRPTKKTASTKEVHVTGDSTHRYNDAMKEVVRKKMQNGNLKSKKEPPVEHDDDDDMVGYTDSMKEIAMKKKKKVVGKRGRKANLAPVASTSSYTGPAIAKNGIVKVISRQDVIKNVQSDSE</sequence>
<dbReference type="GO" id="GO:0004674">
    <property type="term" value="F:protein serine/threonine kinase activity"/>
    <property type="evidence" value="ECO:0007669"/>
    <property type="project" value="UniProtKB-EC"/>
</dbReference>
<dbReference type="OrthoDB" id="2687620at2759"/>
<evidence type="ECO:0000256" key="4">
    <source>
        <dbReference type="PROSITE-ProRule" id="PRU10141"/>
    </source>
</evidence>
<feature type="compositionally biased region" description="Basic and acidic residues" evidence="5">
    <location>
        <begin position="477"/>
        <end position="486"/>
    </location>
</feature>
<feature type="compositionally biased region" description="Basic and acidic residues" evidence="5">
    <location>
        <begin position="519"/>
        <end position="542"/>
    </location>
</feature>
<feature type="compositionally biased region" description="Basic residues" evidence="5">
    <location>
        <begin position="437"/>
        <end position="454"/>
    </location>
</feature>
<dbReference type="InterPro" id="IPR000719">
    <property type="entry name" value="Prot_kinase_dom"/>
</dbReference>
<dbReference type="EC" id="2.7.11.1" evidence="1"/>
<evidence type="ECO:0000259" key="6">
    <source>
        <dbReference type="PROSITE" id="PS50011"/>
    </source>
</evidence>
<dbReference type="PANTHER" id="PTHR11909">
    <property type="entry name" value="CASEIN KINASE-RELATED"/>
    <property type="match status" value="1"/>
</dbReference>
<reference evidence="7" key="1">
    <citation type="submission" date="2022-01" db="EMBL/GenBank/DDBJ databases">
        <authorList>
            <person name="King R."/>
        </authorList>
    </citation>
    <scope>NUCLEOTIDE SEQUENCE</scope>
</reference>
<proteinExistence type="predicted"/>
<feature type="compositionally biased region" description="Acidic residues" evidence="5">
    <location>
        <begin position="365"/>
        <end position="378"/>
    </location>
</feature>
<feature type="binding site" evidence="4">
    <location>
        <position position="66"/>
    </location>
    <ligand>
        <name>ATP</name>
        <dbReference type="ChEBI" id="CHEBI:30616"/>
    </ligand>
</feature>
<feature type="compositionally biased region" description="Acidic residues" evidence="5">
    <location>
        <begin position="406"/>
        <end position="421"/>
    </location>
</feature>
<dbReference type="PROSITE" id="PS00108">
    <property type="entry name" value="PROTEIN_KINASE_ST"/>
    <property type="match status" value="1"/>
</dbReference>
<evidence type="ECO:0000256" key="3">
    <source>
        <dbReference type="ARBA" id="ARBA00022840"/>
    </source>
</evidence>
<feature type="region of interest" description="Disordered" evidence="5">
    <location>
        <begin position="329"/>
        <end position="568"/>
    </location>
</feature>
<feature type="compositionally biased region" description="Basic residues" evidence="5">
    <location>
        <begin position="384"/>
        <end position="401"/>
    </location>
</feature>
<feature type="domain" description="Protein kinase" evidence="6">
    <location>
        <begin position="34"/>
        <end position="303"/>
    </location>
</feature>
<gene>
    <name evidence="7" type="ORF">PHAECO_LOCUS605</name>
</gene>
<dbReference type="GO" id="GO:0005524">
    <property type="term" value="F:ATP binding"/>
    <property type="evidence" value="ECO:0007669"/>
    <property type="project" value="UniProtKB-UniRule"/>
</dbReference>
<dbReference type="InterPro" id="IPR050235">
    <property type="entry name" value="CK1_Ser-Thr_kinase"/>
</dbReference>
<accession>A0A9N9WXI2</accession>
<dbReference type="InterPro" id="IPR011009">
    <property type="entry name" value="Kinase-like_dom_sf"/>
</dbReference>
<evidence type="ECO:0000313" key="8">
    <source>
        <dbReference type="Proteomes" id="UP001153737"/>
    </source>
</evidence>
<dbReference type="PROSITE" id="PS00107">
    <property type="entry name" value="PROTEIN_KINASE_ATP"/>
    <property type="match status" value="1"/>
</dbReference>
<keyword evidence="8" id="KW-1185">Reference proteome</keyword>